<evidence type="ECO:0000313" key="2">
    <source>
        <dbReference type="Proteomes" id="UP000735302"/>
    </source>
</evidence>
<protein>
    <submittedName>
        <fullName evidence="1">Uncharacterized protein</fullName>
    </submittedName>
</protein>
<dbReference type="Proteomes" id="UP000735302">
    <property type="component" value="Unassembled WGS sequence"/>
</dbReference>
<sequence length="106" mass="11735">MHLEMLVGPTPAKGAFQDWTLAQLCCCQTLDRSGGPTLNHLCLPLNQSDQEILDLGRFGGQRGTLPCALGLFWTREHSHMKAKDSTGYQHPEKQVAVQQKSLWCAS</sequence>
<gene>
    <name evidence="1" type="ORF">PoB_000754100</name>
</gene>
<proteinExistence type="predicted"/>
<reference evidence="1 2" key="1">
    <citation type="journal article" date="2021" name="Elife">
        <title>Chloroplast acquisition without the gene transfer in kleptoplastic sea slugs, Plakobranchus ocellatus.</title>
        <authorList>
            <person name="Maeda T."/>
            <person name="Takahashi S."/>
            <person name="Yoshida T."/>
            <person name="Shimamura S."/>
            <person name="Takaki Y."/>
            <person name="Nagai Y."/>
            <person name="Toyoda A."/>
            <person name="Suzuki Y."/>
            <person name="Arimoto A."/>
            <person name="Ishii H."/>
            <person name="Satoh N."/>
            <person name="Nishiyama T."/>
            <person name="Hasebe M."/>
            <person name="Maruyama T."/>
            <person name="Minagawa J."/>
            <person name="Obokata J."/>
            <person name="Shigenobu S."/>
        </authorList>
    </citation>
    <scope>NUCLEOTIDE SEQUENCE [LARGE SCALE GENOMIC DNA]</scope>
</reference>
<dbReference type="AlphaFoldDB" id="A0AAV3Y1C5"/>
<organism evidence="1 2">
    <name type="scientific">Plakobranchus ocellatus</name>
    <dbReference type="NCBI Taxonomy" id="259542"/>
    <lineage>
        <taxon>Eukaryota</taxon>
        <taxon>Metazoa</taxon>
        <taxon>Spiralia</taxon>
        <taxon>Lophotrochozoa</taxon>
        <taxon>Mollusca</taxon>
        <taxon>Gastropoda</taxon>
        <taxon>Heterobranchia</taxon>
        <taxon>Euthyneura</taxon>
        <taxon>Panpulmonata</taxon>
        <taxon>Sacoglossa</taxon>
        <taxon>Placobranchoidea</taxon>
        <taxon>Plakobranchidae</taxon>
        <taxon>Plakobranchus</taxon>
    </lineage>
</organism>
<dbReference type="EMBL" id="BLXT01000876">
    <property type="protein sequence ID" value="GFN81035.1"/>
    <property type="molecule type" value="Genomic_DNA"/>
</dbReference>
<evidence type="ECO:0000313" key="1">
    <source>
        <dbReference type="EMBL" id="GFN81035.1"/>
    </source>
</evidence>
<accession>A0AAV3Y1C5</accession>
<name>A0AAV3Y1C5_9GAST</name>
<keyword evidence="2" id="KW-1185">Reference proteome</keyword>
<comment type="caution">
    <text evidence="1">The sequence shown here is derived from an EMBL/GenBank/DDBJ whole genome shotgun (WGS) entry which is preliminary data.</text>
</comment>